<comment type="caution">
    <text evidence="2">The sequence shown here is derived from an EMBL/GenBank/DDBJ whole genome shotgun (WGS) entry which is preliminary data.</text>
</comment>
<evidence type="ECO:0000313" key="2">
    <source>
        <dbReference type="EMBL" id="SXD96995.1"/>
    </source>
</evidence>
<dbReference type="Proteomes" id="UP000257712">
    <property type="component" value="Unassembled WGS sequence"/>
</dbReference>
<evidence type="ECO:0000313" key="3">
    <source>
        <dbReference type="EMBL" id="VVJ78214.1"/>
    </source>
</evidence>
<dbReference type="EMBL" id="UJYZ02000009">
    <property type="protein sequence ID" value="VVJ78214.1"/>
    <property type="molecule type" value="Genomic_DNA"/>
</dbReference>
<dbReference type="AlphaFoldDB" id="A0A8B4TWN1"/>
<feature type="compositionally biased region" description="Basic residues" evidence="1">
    <location>
        <begin position="109"/>
        <end position="123"/>
    </location>
</feature>
<organism evidence="2 4">
    <name type="scientific">Klebsiella quasivariicola</name>
    <dbReference type="NCBI Taxonomy" id="2026240"/>
    <lineage>
        <taxon>Bacteria</taxon>
        <taxon>Pseudomonadati</taxon>
        <taxon>Pseudomonadota</taxon>
        <taxon>Gammaproteobacteria</taxon>
        <taxon>Enterobacterales</taxon>
        <taxon>Enterobacteriaceae</taxon>
        <taxon>Klebsiella/Raoultella group</taxon>
        <taxon>Klebsiella</taxon>
        <taxon>Klebsiella pneumoniae complex</taxon>
    </lineage>
</organism>
<gene>
    <name evidence="3" type="ORF">SAMEA3538468_02438</name>
    <name evidence="2" type="ORF">SAMEA3538780_03254</name>
</gene>
<accession>A0A8B4TWN1</accession>
<protein>
    <submittedName>
        <fullName evidence="2">Uncharacterized protein</fullName>
    </submittedName>
</protein>
<feature type="region of interest" description="Disordered" evidence="1">
    <location>
        <begin position="63"/>
        <end position="162"/>
    </location>
</feature>
<dbReference type="EMBL" id="UJZG01000010">
    <property type="protein sequence ID" value="SXD96995.1"/>
    <property type="molecule type" value="Genomic_DNA"/>
</dbReference>
<evidence type="ECO:0000256" key="1">
    <source>
        <dbReference type="SAM" id="MobiDB-lite"/>
    </source>
</evidence>
<dbReference type="Proteomes" id="UP000259400">
    <property type="component" value="Unassembled WGS sequence"/>
</dbReference>
<sequence length="162" mass="17331">MFFNRCVLLVARRPRGPFFAPAGASFLSARQAPQDRDKSNSGGLGASGNVVLAARRPRGPFFVPQGTSFLSARQAPQDRDKSDSGGVGRIRKIGENAGAHPGLAARTAARGRSRQGCRVRPFRQMKPEWSGPRSGNFQRHAGGHGGRAKRPPCRSPAEGAMK</sequence>
<keyword evidence="5" id="KW-1185">Reference proteome</keyword>
<evidence type="ECO:0000313" key="5">
    <source>
        <dbReference type="Proteomes" id="UP000259400"/>
    </source>
</evidence>
<evidence type="ECO:0000313" key="4">
    <source>
        <dbReference type="Proteomes" id="UP000257712"/>
    </source>
</evidence>
<name>A0A8B4TWN1_9ENTR</name>
<proteinExistence type="predicted"/>
<reference evidence="2 4" key="1">
    <citation type="submission" date="2018-08" db="EMBL/GenBank/DDBJ databases">
        <authorList>
            <consortium name="Pathogen Informatics"/>
        </authorList>
    </citation>
    <scope>NUCLEOTIDE SEQUENCE [LARGE SCALE GENOMIC DNA]</scope>
    <source>
        <strain evidence="3 5">EuSCAPE_IL010</strain>
        <strain evidence="2 4">EuSCAPE_IT371</strain>
    </source>
</reference>